<dbReference type="InterPro" id="IPR046439">
    <property type="entry name" value="ZF_RZ_dom"/>
</dbReference>
<dbReference type="GO" id="GO:0004386">
    <property type="term" value="F:helicase activity"/>
    <property type="evidence" value="ECO:0007669"/>
    <property type="project" value="InterPro"/>
</dbReference>
<feature type="region of interest" description="Disordered" evidence="8">
    <location>
        <begin position="473"/>
        <end position="496"/>
    </location>
</feature>
<dbReference type="GO" id="GO:0008270">
    <property type="term" value="F:zinc ion binding"/>
    <property type="evidence" value="ECO:0007669"/>
    <property type="project" value="UniProtKB-KW"/>
</dbReference>
<accession>A0A2B4R910</accession>
<dbReference type="EMBL" id="LSMT01000927">
    <property type="protein sequence ID" value="PFX13636.1"/>
    <property type="molecule type" value="Genomic_DNA"/>
</dbReference>
<dbReference type="Pfam" id="PF13086">
    <property type="entry name" value="AAA_11"/>
    <property type="match status" value="1"/>
</dbReference>
<evidence type="ECO:0000256" key="3">
    <source>
        <dbReference type="ARBA" id="ARBA00022723"/>
    </source>
</evidence>
<dbReference type="InterPro" id="IPR041677">
    <property type="entry name" value="DNA2/NAM7_AAA_11"/>
</dbReference>
<proteinExistence type="predicted"/>
<evidence type="ECO:0000256" key="6">
    <source>
        <dbReference type="ARBA" id="ARBA00022859"/>
    </source>
</evidence>
<keyword evidence="5" id="KW-0862">Zinc</keyword>
<dbReference type="Gene3D" id="3.40.50.300">
    <property type="entry name" value="P-loop containing nucleotide triphosphate hydrolases"/>
    <property type="match status" value="3"/>
</dbReference>
<feature type="compositionally biased region" description="Basic and acidic residues" evidence="8">
    <location>
        <begin position="1"/>
        <end position="23"/>
    </location>
</feature>
<sequence>MSRDYRNGRKRSYEDDPKTDHYAPKRRRTDRREDTNSSPSPISFKYLEDICKDEVPENAILGLVRKAERFEALLTSEEIRPDLLKMVIRAFRLLCSTNNLVAKNAENVLRSSATVKFWTGTVLSSFIDDMPHSDCWKDENDRIHVLNDLIEIFRVLIPTFGDSFVNKFPLAQLIVSLNELKEKNLIHDTEDLERKIQHLKELKNEVIRRARSAHDQEPEAEPPQSFRELSVIPQALDLFSKPFLRKNVIERKFNDLDHYLDVQFRLLREDFVKPLRDGIRQLTKENNSLELSVEDTTKRTNKVSVYKRVSVQYPVCNRKGLLYRIRFDLKHSKVKQVNWERSKRLKFGSLVCLSSDDFKSLVFATVEDRNPKDLSVGELDVRFQNVDKEEIAVFVKEKEEFVMIESPAYFEAYRHVLQAMKNIKPEEFPFQKYIVECVHNVEPPKYQRERQGEPISLDFTALCGRSPAKISKTSKASATRAQKDESQVAGTAMNDSSSSLEVARTNEISFDWPDSKILGFNESQMRAFKLALTKEFAVIQGPPGTGKTYVGLKIAQAFLKNFSIWQNGEGNSPIVMVSYTNHALDQFLEGLLPMEGIVRVGSRSKSEKLNEYSLVQCLQREKHITDVATRQVRRTAKREIEDHKRLYKRSTFLLKASRTAILSLQELYDQECVAERHFHQFWARAVNRPINEVLVRWLDIEREGTTRRSSSEDYHRRNDFRMEFATPGFIFDDDETSEENGKLGGIVVLSMQDAKNPNYVRRNLTTNEAMTDSQERRIRDVYRLRRRDRWKLYKLWLQRLEINQKEHLKTFQETYEEALSREAELNTNREYKVLRKARVIGMTTTCAARYRRILQRIRPKIILIEEAAEVLEAHTITSLTQGCQHLILIGDHQQLKPKPEVYDLAKNYNLDVSLFERMVKVGLHCETLNIQHRMRPEIAALMKHIYNDLQSHESVEKYEDIKGMKKNMFFINHSHLEDHCEDSHSHVNQHEAIFLVALCRYLLQQGYAAHQITLLTTYTGQMFAIRDCLREGNSEEVDKVCLKTVDNFQGQENDIILLSLVRSNKDGNAGFLKILNRACVALSRAKKGFYCIGNFSLLSGAGEIWNKIVKDLERSGNIGNELPLSCQTHREENTPKTADDFSEKAPFGGCLRPCLVRLKCGHVCKQQCHPRDTKHENYTCDEPCGRTLLGCGHPCLNPCKEPCTKYCEELVDKVLPGCGHVVKNIACGTNVNELKCKESCEKTLSCGHRCQDYCSQACTPKCNELKKISRTDWPCGHEVTIACWATSTDCTAPCGGFLECGHPCTGKCGECRLGRLHKGCMEECQRHLLCSHVCKERCNIPCPPCPRSCENRCEHSECDKACEELCTPCRYPCSWECRHYKCYKRCHEVCDRPRCDVICGKILPCYHVCRGLMCEECICAVCMKNDDTFKVTDVFFGGEDEEDARFIKLPDCQHIFEVSDLDRYMDMSPVDATEVHMIQTKVCPRCSIPIRSCLRYSAVIKQQMHDIEKVKIEKWKISKMTSRELEEKKANLEKRLESLETKFTGGRRKNSLGILKNSVAGLLKHDDQLMVSIKENEVKTALMENKVTLMERLCSMHVKMKANLTKISMEILKENKLQSEHAENELSYLEKRFMSIRVTQRELQDINTEFSRLNLQLEYCLLSHDVKSLDLKLDESCQEMLTAVKELLSCGKRIGDEQLEKLMKNIETIRTHPVLKPLTPEDKKEIVKAIGLSKGHWFKCPQGHVYAIGECGGAMETSKCPECKAVIGGTRHTLVEGNQLAPEMDNANYPAWSEQANLANYGNLDEIE</sequence>
<dbReference type="InterPro" id="IPR045055">
    <property type="entry name" value="DNA2/NAM7-like"/>
</dbReference>
<evidence type="ECO:0000313" key="10">
    <source>
        <dbReference type="EMBL" id="PFX13636.1"/>
    </source>
</evidence>
<keyword evidence="2" id="KW-0963">Cytoplasm</keyword>
<comment type="caution">
    <text evidence="10">The sequence shown here is derived from an EMBL/GenBank/DDBJ whole genome shotgun (WGS) entry which is preliminary data.</text>
</comment>
<evidence type="ECO:0000256" key="2">
    <source>
        <dbReference type="ARBA" id="ARBA00022490"/>
    </source>
</evidence>
<keyword evidence="7" id="KW-0175">Coiled coil</keyword>
<dbReference type="PROSITE" id="PS51981">
    <property type="entry name" value="ZF_RZ"/>
    <property type="match status" value="1"/>
</dbReference>
<dbReference type="Pfam" id="PF25396">
    <property type="entry name" value="ZNFX1"/>
    <property type="match status" value="1"/>
</dbReference>
<feature type="coiled-coil region" evidence="7">
    <location>
        <begin position="1612"/>
        <end position="1656"/>
    </location>
</feature>
<dbReference type="SUPFAM" id="SSF52540">
    <property type="entry name" value="P-loop containing nucleoside triphosphate hydrolases"/>
    <property type="match status" value="1"/>
</dbReference>
<dbReference type="Proteomes" id="UP000225706">
    <property type="component" value="Unassembled WGS sequence"/>
</dbReference>
<dbReference type="GO" id="GO:0031380">
    <property type="term" value="C:nuclear RNA-directed RNA polymerase complex"/>
    <property type="evidence" value="ECO:0007669"/>
    <property type="project" value="TreeGrafter"/>
</dbReference>
<feature type="region of interest" description="Disordered" evidence="8">
    <location>
        <begin position="1"/>
        <end position="40"/>
    </location>
</feature>
<dbReference type="PANTHER" id="PTHR10887:SF341">
    <property type="entry name" value="NFX1-TYPE ZINC FINGER-CONTAINING PROTEIN 1"/>
    <property type="match status" value="1"/>
</dbReference>
<reference evidence="11" key="1">
    <citation type="journal article" date="2017" name="bioRxiv">
        <title>Comparative analysis of the genomes of Stylophora pistillata and Acropora digitifera provides evidence for extensive differences between species of corals.</title>
        <authorList>
            <person name="Voolstra C.R."/>
            <person name="Li Y."/>
            <person name="Liew Y.J."/>
            <person name="Baumgarten S."/>
            <person name="Zoccola D."/>
            <person name="Flot J.-F."/>
            <person name="Tambutte S."/>
            <person name="Allemand D."/>
            <person name="Aranda M."/>
        </authorList>
    </citation>
    <scope>NUCLEOTIDE SEQUENCE [LARGE SCALE GENOMIC DNA]</scope>
</reference>
<dbReference type="CDD" id="cd18808">
    <property type="entry name" value="SF1_C_Upf1"/>
    <property type="match status" value="1"/>
</dbReference>
<comment type="subcellular location">
    <subcellularLocation>
        <location evidence="1">Cytoplasm</location>
    </subcellularLocation>
</comment>
<keyword evidence="3" id="KW-0479">Metal-binding</keyword>
<dbReference type="GO" id="GO:0005737">
    <property type="term" value="C:cytoplasm"/>
    <property type="evidence" value="ECO:0007669"/>
    <property type="project" value="UniProtKB-SubCell"/>
</dbReference>
<dbReference type="InterPro" id="IPR027417">
    <property type="entry name" value="P-loop_NTPase"/>
</dbReference>
<feature type="coiled-coil region" evidence="7">
    <location>
        <begin position="1522"/>
        <end position="1549"/>
    </location>
</feature>
<evidence type="ECO:0000313" key="11">
    <source>
        <dbReference type="Proteomes" id="UP000225706"/>
    </source>
</evidence>
<dbReference type="PANTHER" id="PTHR10887">
    <property type="entry name" value="DNA2/NAM7 HELICASE FAMILY"/>
    <property type="match status" value="1"/>
</dbReference>
<dbReference type="InterPro" id="IPR057373">
    <property type="entry name" value="ZNFX1"/>
</dbReference>
<gene>
    <name evidence="10" type="primary">Znfx1</name>
    <name evidence="10" type="ORF">AWC38_SpisGene22263</name>
</gene>
<dbReference type="Pfam" id="PF13087">
    <property type="entry name" value="AAA_12"/>
    <property type="match status" value="1"/>
</dbReference>
<dbReference type="GO" id="GO:0031048">
    <property type="term" value="P:regulatory ncRNA-mediated heterochromatin formation"/>
    <property type="evidence" value="ECO:0007669"/>
    <property type="project" value="TreeGrafter"/>
</dbReference>
<evidence type="ECO:0000256" key="8">
    <source>
        <dbReference type="SAM" id="MobiDB-lite"/>
    </source>
</evidence>
<organism evidence="10 11">
    <name type="scientific">Stylophora pistillata</name>
    <name type="common">Smooth cauliflower coral</name>
    <dbReference type="NCBI Taxonomy" id="50429"/>
    <lineage>
        <taxon>Eukaryota</taxon>
        <taxon>Metazoa</taxon>
        <taxon>Cnidaria</taxon>
        <taxon>Anthozoa</taxon>
        <taxon>Hexacorallia</taxon>
        <taxon>Scleractinia</taxon>
        <taxon>Astrocoeniina</taxon>
        <taxon>Pocilloporidae</taxon>
        <taxon>Stylophora</taxon>
    </lineage>
</organism>
<dbReference type="Pfam" id="PF20173">
    <property type="entry name" value="ZnF_RZ-type"/>
    <property type="match status" value="1"/>
</dbReference>
<dbReference type="FunFam" id="3.40.50.300:FF:000742">
    <property type="entry name" value="NFX1-type zinc finger-containing protein 1"/>
    <property type="match status" value="1"/>
</dbReference>
<dbReference type="GO" id="GO:0002376">
    <property type="term" value="P:immune system process"/>
    <property type="evidence" value="ECO:0007669"/>
    <property type="project" value="UniProtKB-KW"/>
</dbReference>
<evidence type="ECO:0000256" key="7">
    <source>
        <dbReference type="SAM" id="Coils"/>
    </source>
</evidence>
<dbReference type="CDD" id="cd17936">
    <property type="entry name" value="EEXXEc_NFX1"/>
    <property type="match status" value="1"/>
</dbReference>
<dbReference type="InterPro" id="IPR041679">
    <property type="entry name" value="DNA2/NAM7-like_C"/>
</dbReference>
<feature type="domain" description="RZ-type" evidence="9">
    <location>
        <begin position="1718"/>
        <end position="1789"/>
    </location>
</feature>
<protein>
    <submittedName>
        <fullName evidence="10">NFX1-type zinc finger-containing protein 1</fullName>
    </submittedName>
</protein>
<dbReference type="OrthoDB" id="2423195at2759"/>
<evidence type="ECO:0000256" key="4">
    <source>
        <dbReference type="ARBA" id="ARBA00022771"/>
    </source>
</evidence>
<evidence type="ECO:0000259" key="9">
    <source>
        <dbReference type="PROSITE" id="PS51981"/>
    </source>
</evidence>
<dbReference type="InterPro" id="IPR047187">
    <property type="entry name" value="SF1_C_Upf1"/>
</dbReference>
<keyword evidence="4" id="KW-0863">Zinc-finger</keyword>
<evidence type="ECO:0000256" key="1">
    <source>
        <dbReference type="ARBA" id="ARBA00004496"/>
    </source>
</evidence>
<feature type="coiled-coil region" evidence="7">
    <location>
        <begin position="182"/>
        <end position="209"/>
    </location>
</feature>
<evidence type="ECO:0000256" key="5">
    <source>
        <dbReference type="ARBA" id="ARBA00022833"/>
    </source>
</evidence>
<keyword evidence="11" id="KW-1185">Reference proteome</keyword>
<name>A0A2B4R910_STYPI</name>
<keyword evidence="6" id="KW-0391">Immunity</keyword>